<reference evidence="3" key="1">
    <citation type="journal article" date="2024" name="IScience">
        <title>Strigolactones Initiate the Formation of Haustorium-like Structures in Castilleja.</title>
        <authorList>
            <person name="Buerger M."/>
            <person name="Peterson D."/>
            <person name="Chory J."/>
        </authorList>
    </citation>
    <scope>NUCLEOTIDE SEQUENCE [LARGE SCALE GENOMIC DNA]</scope>
</reference>
<gene>
    <name evidence="2" type="ORF">CASFOL_012147</name>
</gene>
<evidence type="ECO:0000259" key="1">
    <source>
        <dbReference type="Pfam" id="PF13456"/>
    </source>
</evidence>
<dbReference type="Pfam" id="PF13456">
    <property type="entry name" value="RVT_3"/>
    <property type="match status" value="1"/>
</dbReference>
<evidence type="ECO:0000313" key="2">
    <source>
        <dbReference type="EMBL" id="KAL3644215.1"/>
    </source>
</evidence>
<organism evidence="2 3">
    <name type="scientific">Castilleja foliolosa</name>
    <dbReference type="NCBI Taxonomy" id="1961234"/>
    <lineage>
        <taxon>Eukaryota</taxon>
        <taxon>Viridiplantae</taxon>
        <taxon>Streptophyta</taxon>
        <taxon>Embryophyta</taxon>
        <taxon>Tracheophyta</taxon>
        <taxon>Spermatophyta</taxon>
        <taxon>Magnoliopsida</taxon>
        <taxon>eudicotyledons</taxon>
        <taxon>Gunneridae</taxon>
        <taxon>Pentapetalae</taxon>
        <taxon>asterids</taxon>
        <taxon>lamiids</taxon>
        <taxon>Lamiales</taxon>
        <taxon>Orobanchaceae</taxon>
        <taxon>Pedicularideae</taxon>
        <taxon>Castillejinae</taxon>
        <taxon>Castilleja</taxon>
    </lineage>
</organism>
<evidence type="ECO:0000313" key="3">
    <source>
        <dbReference type="Proteomes" id="UP001632038"/>
    </source>
</evidence>
<accession>A0ABD3DTM6</accession>
<dbReference type="EMBL" id="JAVIJP010000015">
    <property type="protein sequence ID" value="KAL3644215.1"/>
    <property type="molecule type" value="Genomic_DNA"/>
</dbReference>
<dbReference type="Proteomes" id="UP001632038">
    <property type="component" value="Unassembled WGS sequence"/>
</dbReference>
<comment type="caution">
    <text evidence="2">The sequence shown here is derived from an EMBL/GenBank/DDBJ whole genome shotgun (WGS) entry which is preliminary data.</text>
</comment>
<proteinExistence type="predicted"/>
<dbReference type="AlphaFoldDB" id="A0ABD3DTM6"/>
<protein>
    <recommendedName>
        <fullName evidence="1">RNase H type-1 domain-containing protein</fullName>
    </recommendedName>
</protein>
<sequence>MILLSSAKEILNILGFSDCDHKALHLGLPFCKPSSRTLACQEIGDRICNKLKGWKSKLLSQASGTILIKSLFWWGSNDRGFRRMTDQNLALLSKIAWYLAINKDVLWVSVLKAKYLRGKSFLSDPIPADNSSWLWKDICKCRDWIAKGVVYLVTGNSDISIWSEPWILTITNFIPDPGDFNVSTCATNNPPLFSLLKDLIDNRSLSWNLDKLKSTFSSETVKEITMIQISSGDRPKTLLWCPSKSGKFTIKSFYLFTQSARLSSRLIDLVTIVSKQTKDHWLSIVKTIQTGSSTNQVWKAPPLSWFKINMDSSYIDGVVVSGLVIRNSNGSLLLAAAYKHSCLDPLSAECLSILDACKIIQDLNLHKLSLNLIA</sequence>
<name>A0ABD3DTM6_9LAMI</name>
<dbReference type="InterPro" id="IPR002156">
    <property type="entry name" value="RNaseH_domain"/>
</dbReference>
<keyword evidence="3" id="KW-1185">Reference proteome</keyword>
<dbReference type="PANTHER" id="PTHR47074">
    <property type="entry name" value="BNAC02G40300D PROTEIN"/>
    <property type="match status" value="1"/>
</dbReference>
<dbReference type="PANTHER" id="PTHR47074:SF73">
    <property type="entry name" value="OS04G0448401 PROTEIN"/>
    <property type="match status" value="1"/>
</dbReference>
<feature type="domain" description="RNase H type-1" evidence="1">
    <location>
        <begin position="320"/>
        <end position="369"/>
    </location>
</feature>
<dbReference type="InterPro" id="IPR052929">
    <property type="entry name" value="RNase_H-like_EbsB-rel"/>
</dbReference>